<dbReference type="EMBL" id="VVYY01000037">
    <property type="protein sequence ID" value="KAA5391949.1"/>
    <property type="molecule type" value="Genomic_DNA"/>
</dbReference>
<dbReference type="AlphaFoldDB" id="A0A076JBN3"/>
<sequence>MVEALKRGAHIQYEGDKTLFLYLNKYVDNLTVYFERHENITIIPAGSENEHYYFALYHPVLRSNYSIERSPLPKEDILIALLLYKAYYIDHNMELISVKKFVALIRMDMPDLKSMCNIC</sequence>
<dbReference type="Pfam" id="PF21980">
    <property type="entry name" value="MksE"/>
    <property type="match status" value="1"/>
</dbReference>
<protein>
    <submittedName>
        <fullName evidence="6">Uncharacterized protein</fullName>
    </submittedName>
</protein>
<dbReference type="InterPro" id="IPR053841">
    <property type="entry name" value="MksE"/>
</dbReference>
<dbReference type="EMBL" id="VVZA01000038">
    <property type="protein sequence ID" value="KAA5401222.1"/>
    <property type="molecule type" value="Genomic_DNA"/>
</dbReference>
<dbReference type="Proteomes" id="UP001055104">
    <property type="component" value="Unassembled WGS sequence"/>
</dbReference>
<dbReference type="EMBL" id="SLTU01000001">
    <property type="protein sequence ID" value="TDA75109.1"/>
    <property type="molecule type" value="Genomic_DNA"/>
</dbReference>
<dbReference type="KEGG" id="bdh:GV66_20015"/>
<reference evidence="9 10" key="2">
    <citation type="journal article" date="2019" name="Nat. Med.">
        <title>A library of human gut bacterial isolates paired with longitudinal multiomics data enables mechanistic microbiome research.</title>
        <authorList>
            <person name="Poyet M."/>
            <person name="Groussin M."/>
            <person name="Gibbons S.M."/>
            <person name="Avila-Pacheco J."/>
            <person name="Jiang X."/>
            <person name="Kearney S.M."/>
            <person name="Perrotta A.R."/>
            <person name="Berdy B."/>
            <person name="Zhao S."/>
            <person name="Lieberman T.D."/>
            <person name="Swanson P.K."/>
            <person name="Smith M."/>
            <person name="Roesemann S."/>
            <person name="Alexander J.E."/>
            <person name="Rich S.A."/>
            <person name="Livny J."/>
            <person name="Vlamakis H."/>
            <person name="Clish C."/>
            <person name="Bullock K."/>
            <person name="Deik A."/>
            <person name="Scott J."/>
            <person name="Pierce K.A."/>
            <person name="Xavier R.J."/>
            <person name="Alm E.J."/>
        </authorList>
    </citation>
    <scope>NUCLEOTIDE SEQUENCE [LARGE SCALE GENOMIC DNA]</scope>
    <source>
        <strain evidence="3 10">BIOML-A1</strain>
        <strain evidence="2 11">BIOML-A25</strain>
        <strain evidence="4 9">BIOML-A4</strain>
    </source>
</reference>
<reference evidence="1" key="4">
    <citation type="submission" date="2022-01" db="EMBL/GenBank/DDBJ databases">
        <title>Novel bile acid biosynthetic pathways are enriched in the microbiome of centenarians.</title>
        <authorList>
            <person name="Sato Y."/>
            <person name="Atarashi K."/>
            <person name="Plichta R.D."/>
            <person name="Arai Y."/>
            <person name="Sasajima S."/>
            <person name="Kearney M.S."/>
            <person name="Suda W."/>
            <person name="Takeshita K."/>
            <person name="Sasaki T."/>
            <person name="Okamoto S."/>
            <person name="Skelly N.A."/>
            <person name="Okamura Y."/>
            <person name="Vlamakis H."/>
            <person name="Li Y."/>
            <person name="Tanoue T."/>
            <person name="Takei H."/>
            <person name="Nittono H."/>
            <person name="Narushima S."/>
            <person name="Irie J."/>
            <person name="Itoh H."/>
            <person name="Moriya K."/>
            <person name="Sugiura Y."/>
            <person name="Suematsu M."/>
            <person name="Moritoki N."/>
            <person name="Shibata S."/>
            <person name="Littman R.D."/>
            <person name="Fischbach A.M."/>
            <person name="Uwamino Y."/>
            <person name="Inoue T."/>
            <person name="Honda A."/>
            <person name="Hattori M."/>
            <person name="Murai T."/>
            <person name="Xavier J.R."/>
            <person name="Hirose N."/>
            <person name="Honda K."/>
        </authorList>
    </citation>
    <scope>NUCLEOTIDE SEQUENCE</scope>
    <source>
        <strain evidence="1">CE91-St7</strain>
    </source>
</reference>
<dbReference type="EMBL" id="BQOB01000001">
    <property type="protein sequence ID" value="GKH83332.1"/>
    <property type="molecule type" value="Genomic_DNA"/>
</dbReference>
<dbReference type="Proteomes" id="UP000481700">
    <property type="component" value="Unassembled WGS sequence"/>
</dbReference>
<evidence type="ECO:0000313" key="5">
    <source>
        <dbReference type="EMBL" id="RGV81150.1"/>
    </source>
</evidence>
<dbReference type="Proteomes" id="UP000481616">
    <property type="component" value="Unassembled WGS sequence"/>
</dbReference>
<name>A0A076JBN3_9BACT</name>
<evidence type="ECO:0000313" key="11">
    <source>
        <dbReference type="Proteomes" id="UP000481700"/>
    </source>
</evidence>
<dbReference type="eggNOG" id="ENOG5030Y1A">
    <property type="taxonomic scope" value="Bacteria"/>
</dbReference>
<dbReference type="RefSeq" id="WP_008653212.1">
    <property type="nucleotide sequence ID" value="NZ_BQOA01000001.1"/>
</dbReference>
<dbReference type="Proteomes" id="UP000294527">
    <property type="component" value="Unassembled WGS sequence"/>
</dbReference>
<evidence type="ECO:0000313" key="8">
    <source>
        <dbReference type="Proteomes" id="UP000294527"/>
    </source>
</evidence>
<dbReference type="Proteomes" id="UP000441162">
    <property type="component" value="Unassembled WGS sequence"/>
</dbReference>
<evidence type="ECO:0000313" key="1">
    <source>
        <dbReference type="EMBL" id="GKH83332.1"/>
    </source>
</evidence>
<reference evidence="5 7" key="1">
    <citation type="submission" date="2018-08" db="EMBL/GenBank/DDBJ databases">
        <title>A genome reference for cultivated species of the human gut microbiota.</title>
        <authorList>
            <person name="Zou Y."/>
            <person name="Xue W."/>
            <person name="Luo G."/>
        </authorList>
    </citation>
    <scope>NUCLEOTIDE SEQUENCE [LARGE SCALE GENOMIC DNA]</scope>
    <source>
        <strain evidence="5 7">AF14-1AC</strain>
    </source>
</reference>
<evidence type="ECO:0000313" key="6">
    <source>
        <dbReference type="EMBL" id="TDA75109.1"/>
    </source>
</evidence>
<dbReference type="EMBL" id="VVZV01000033">
    <property type="protein sequence ID" value="KAA5315018.1"/>
    <property type="molecule type" value="Genomic_DNA"/>
</dbReference>
<organism evidence="6 8">
    <name type="scientific">Phocaeicola dorei</name>
    <dbReference type="NCBI Taxonomy" id="357276"/>
    <lineage>
        <taxon>Bacteria</taxon>
        <taxon>Pseudomonadati</taxon>
        <taxon>Bacteroidota</taxon>
        <taxon>Bacteroidia</taxon>
        <taxon>Bacteroidales</taxon>
        <taxon>Bacteroidaceae</taxon>
        <taxon>Phocaeicola</taxon>
    </lineage>
</organism>
<evidence type="ECO:0000313" key="7">
    <source>
        <dbReference type="Proteomes" id="UP000283678"/>
    </source>
</evidence>
<evidence type="ECO:0000313" key="9">
    <source>
        <dbReference type="Proteomes" id="UP000441162"/>
    </source>
</evidence>
<evidence type="ECO:0000313" key="4">
    <source>
        <dbReference type="EMBL" id="KAA5401222.1"/>
    </source>
</evidence>
<gene>
    <name evidence="1" type="ORF">CE91St7_42160</name>
    <name evidence="5" type="ORF">DWW04_00110</name>
    <name evidence="6" type="ORF">E1I98_01175</name>
    <name evidence="4" type="ORF">F2Y51_22815</name>
    <name evidence="3" type="ORF">F2Y58_23165</name>
    <name evidence="2" type="ORF">F2Z07_20495</name>
</gene>
<reference evidence="6 8" key="3">
    <citation type="journal article" date="2019" name="Nat. Microbiol.">
        <title>Genomic variation and strain-specific functional adaptation in the human gut microbiome during early life.</title>
        <authorList>
            <person name="Vatanen T."/>
            <person name="Plichta D.R."/>
            <person name="Somani J."/>
            <person name="Munch P.C."/>
            <person name="Arthur T.D."/>
            <person name="Hall A.B."/>
            <person name="Rudolf S."/>
            <person name="Oakeley E.J."/>
            <person name="Ke X."/>
            <person name="Young R.A."/>
            <person name="Haiser H.J."/>
            <person name="Kolde R."/>
            <person name="Yassour M."/>
            <person name="Luopajarvi K."/>
            <person name="Siljander H."/>
            <person name="Virtanen S.M."/>
            <person name="Ilonen J."/>
            <person name="Uibo R."/>
            <person name="Tillmann V."/>
            <person name="Mokurov S."/>
            <person name="Dorshakova N."/>
            <person name="Porter J.A."/>
            <person name="McHardy A.C."/>
            <person name="Lahdesmaki H."/>
            <person name="Vlamakis H."/>
            <person name="Huttenhower C."/>
            <person name="Knip M."/>
            <person name="Xavier R.J."/>
        </authorList>
    </citation>
    <scope>NUCLEOTIDE SEQUENCE [LARGE SCALE GENOMIC DNA]</scope>
    <source>
        <strain evidence="6 8">RJX1047</strain>
    </source>
</reference>
<evidence type="ECO:0000313" key="10">
    <source>
        <dbReference type="Proteomes" id="UP000481616"/>
    </source>
</evidence>
<accession>A0A076JBN3</accession>
<dbReference type="Proteomes" id="UP000283678">
    <property type="component" value="Unassembled WGS sequence"/>
</dbReference>
<proteinExistence type="predicted"/>
<evidence type="ECO:0000313" key="3">
    <source>
        <dbReference type="EMBL" id="KAA5391949.1"/>
    </source>
</evidence>
<evidence type="ECO:0000313" key="2">
    <source>
        <dbReference type="EMBL" id="KAA5315018.1"/>
    </source>
</evidence>
<dbReference type="KEGG" id="bdo:EL88_12305"/>
<dbReference type="EMBL" id="QRZL01000001">
    <property type="protein sequence ID" value="RGV81150.1"/>
    <property type="molecule type" value="Genomic_DNA"/>
</dbReference>
<comment type="caution">
    <text evidence="6">The sequence shown here is derived from an EMBL/GenBank/DDBJ whole genome shotgun (WGS) entry which is preliminary data.</text>
</comment>